<sequence length="168" mass="18747">MSTFACRVIINGKEDNVYEAVDVNGGEQTEKPGKRKNYAETRANNSKYGPGQKTSTDATRPLTQEASAGPITTSMEDHLSYLKAAEEAREKWQKDCFLELEERRLAAESPVQEYLHNHFYPGRKGTPAFICKPGAKIEDVHSLLKFVLETTTSIVLHVGTNDLYQIPA</sequence>
<gene>
    <name evidence="1" type="ORF">HPB50_003636</name>
</gene>
<reference evidence="1" key="1">
    <citation type="submission" date="2020-05" db="EMBL/GenBank/DDBJ databases">
        <title>Large-scale comparative analyses of tick genomes elucidate their genetic diversity and vector capacities.</title>
        <authorList>
            <person name="Jia N."/>
            <person name="Wang J."/>
            <person name="Shi W."/>
            <person name="Du L."/>
            <person name="Sun Y."/>
            <person name="Zhan W."/>
            <person name="Jiang J."/>
            <person name="Wang Q."/>
            <person name="Zhang B."/>
            <person name="Ji P."/>
            <person name="Sakyi L.B."/>
            <person name="Cui X."/>
            <person name="Yuan T."/>
            <person name="Jiang B."/>
            <person name="Yang W."/>
            <person name="Lam T.T.-Y."/>
            <person name="Chang Q."/>
            <person name="Ding S."/>
            <person name="Wang X."/>
            <person name="Zhu J."/>
            <person name="Ruan X."/>
            <person name="Zhao L."/>
            <person name="Wei J."/>
            <person name="Que T."/>
            <person name="Du C."/>
            <person name="Cheng J."/>
            <person name="Dai P."/>
            <person name="Han X."/>
            <person name="Huang E."/>
            <person name="Gao Y."/>
            <person name="Liu J."/>
            <person name="Shao H."/>
            <person name="Ye R."/>
            <person name="Li L."/>
            <person name="Wei W."/>
            <person name="Wang X."/>
            <person name="Wang C."/>
            <person name="Yang T."/>
            <person name="Huo Q."/>
            <person name="Li W."/>
            <person name="Guo W."/>
            <person name="Chen H."/>
            <person name="Zhou L."/>
            <person name="Ni X."/>
            <person name="Tian J."/>
            <person name="Zhou Y."/>
            <person name="Sheng Y."/>
            <person name="Liu T."/>
            <person name="Pan Y."/>
            <person name="Xia L."/>
            <person name="Li J."/>
            <person name="Zhao F."/>
            <person name="Cao W."/>
        </authorList>
    </citation>
    <scope>NUCLEOTIDE SEQUENCE</scope>
    <source>
        <strain evidence="1">Hyas-2018</strain>
    </source>
</reference>
<accession>A0ACB7SGB1</accession>
<dbReference type="EMBL" id="CM023484">
    <property type="protein sequence ID" value="KAH6932182.1"/>
    <property type="molecule type" value="Genomic_DNA"/>
</dbReference>
<protein>
    <submittedName>
        <fullName evidence="1">Uncharacterized protein</fullName>
    </submittedName>
</protein>
<comment type="caution">
    <text evidence="1">The sequence shown here is derived from an EMBL/GenBank/DDBJ whole genome shotgun (WGS) entry which is preliminary data.</text>
</comment>
<keyword evidence="2" id="KW-1185">Reference proteome</keyword>
<dbReference type="Proteomes" id="UP000821845">
    <property type="component" value="Chromosome 4"/>
</dbReference>
<name>A0ACB7SGB1_HYAAI</name>
<proteinExistence type="predicted"/>
<evidence type="ECO:0000313" key="2">
    <source>
        <dbReference type="Proteomes" id="UP000821845"/>
    </source>
</evidence>
<organism evidence="1 2">
    <name type="scientific">Hyalomma asiaticum</name>
    <name type="common">Tick</name>
    <dbReference type="NCBI Taxonomy" id="266040"/>
    <lineage>
        <taxon>Eukaryota</taxon>
        <taxon>Metazoa</taxon>
        <taxon>Ecdysozoa</taxon>
        <taxon>Arthropoda</taxon>
        <taxon>Chelicerata</taxon>
        <taxon>Arachnida</taxon>
        <taxon>Acari</taxon>
        <taxon>Parasitiformes</taxon>
        <taxon>Ixodida</taxon>
        <taxon>Ixodoidea</taxon>
        <taxon>Ixodidae</taxon>
        <taxon>Hyalomminae</taxon>
        <taxon>Hyalomma</taxon>
    </lineage>
</organism>
<evidence type="ECO:0000313" key="1">
    <source>
        <dbReference type="EMBL" id="KAH6932182.1"/>
    </source>
</evidence>